<sequence length="876" mass="98279">MGGMGTIHEQNDFIIYAENSTMTINLLTAAVHAGAKRFFYASSACVYPASLQGHGKADVSLRESDIWTNPPPQPQGLYGLEKLVSEFLLQNDASKMKTHIARFHNIFGPRGAWCNGREKVPAALIRKAIAASLDTNRVPTLEVWGDGQQRQSRPVGVGSRNSNNELVKAKLGWTPKVSLKEGMELTALWMRAQMEKAVREISNIERSALLEKFHQSQVIDLAKSATTFAILLPITSRGLDSPKDCLRYLQSFARSLARTTWRDTQGLGGSQYRAKIYLAIDHDDYFLLRVNGNGDNAAQATLYAEGVGDITTIICDVPKGHVCTIWKQCARRAWEDGCDYFVLMGDDVELGDEGWMRDAHAAFATMAKVEGVPHGFGCVAFTDTTFPGMPTFPIIHRTHMDIFGGEVIPDIFINQDGDPFLFQLYRRWGCSRMFPCRISNLVGGSVNARYRQQYASDWTFEPLNKATDAVEAWLAGVYPSVERKLTIDVVIPCYRVQLPFLETILALQPSPTCTVMFIVIVDNPQSPNIFELESKYAHRPDVRIRVNSENLGASASRNRGMKESSAEWIHFLDDDVTPQEDLLIEAEKIIRAHPKAAGFVGNAQFPPATTIFTNAVHLAGVTYFWDIATKMKEDMPWGVTANIISRRVQDGIEYDMKFPKTGGGEDIDFCRKKRDFIVAQGGEGFRAAPDVIVTHPWWNAGKRSYWRYYMWSIGDGRLVKLYPEHTYFDHAPNSSEILLISAMLASIGAAEYLGGKSHTLLLFAIKLVIATIIANTTHDLYRHLWRDAERNKAIKSTASRFQWFMAAFESSFIRMASEAGRSFGMVERGELLLLGKRFDWFTGRAGGGPRREERMNSRQRLTLIVIVVFTLCYVSF</sequence>
<evidence type="ECO:0000259" key="5">
    <source>
        <dbReference type="Pfam" id="PF01370"/>
    </source>
</evidence>
<keyword evidence="3 6" id="KW-0808">Transferase</keyword>
<dbReference type="InterPro" id="IPR001173">
    <property type="entry name" value="Glyco_trans_2-like"/>
</dbReference>
<dbReference type="InterPro" id="IPR029044">
    <property type="entry name" value="Nucleotide-diphossugar_trans"/>
</dbReference>
<dbReference type="HOGENOM" id="CLU_005635_0_0_1"/>
<accession>F8NWA3</accession>
<evidence type="ECO:0000259" key="4">
    <source>
        <dbReference type="Pfam" id="PF00535"/>
    </source>
</evidence>
<dbReference type="Pfam" id="PF01370">
    <property type="entry name" value="Epimerase"/>
    <property type="match status" value="1"/>
</dbReference>
<feature type="domain" description="NAD-dependent epimerase/dehydratase" evidence="5">
    <location>
        <begin position="15"/>
        <end position="150"/>
    </location>
</feature>
<dbReference type="InterPro" id="IPR036291">
    <property type="entry name" value="NAD(P)-bd_dom_sf"/>
</dbReference>
<dbReference type="Gene3D" id="3.90.25.10">
    <property type="entry name" value="UDP-galactose 4-epimerase, domain 1"/>
    <property type="match status" value="1"/>
</dbReference>
<dbReference type="PANTHER" id="PTHR43179">
    <property type="entry name" value="RHAMNOSYLTRANSFERASE WBBL"/>
    <property type="match status" value="1"/>
</dbReference>
<evidence type="ECO:0000256" key="3">
    <source>
        <dbReference type="ARBA" id="ARBA00022679"/>
    </source>
</evidence>
<dbReference type="CDD" id="cd00761">
    <property type="entry name" value="Glyco_tranf_GTA_type"/>
    <property type="match status" value="1"/>
</dbReference>
<dbReference type="AlphaFoldDB" id="F8NWA3"/>
<dbReference type="EMBL" id="GL945434">
    <property type="protein sequence ID" value="EGO24982.1"/>
    <property type="molecule type" value="Genomic_DNA"/>
</dbReference>
<feature type="domain" description="Glycosyltransferase 2-like" evidence="4">
    <location>
        <begin position="489"/>
        <end position="595"/>
    </location>
</feature>
<proteinExistence type="inferred from homology"/>
<dbReference type="PANTHER" id="PTHR43179:SF12">
    <property type="entry name" value="GALACTOFURANOSYLTRANSFERASE GLFT2"/>
    <property type="match status" value="1"/>
</dbReference>
<dbReference type="Gene3D" id="3.90.550.10">
    <property type="entry name" value="Spore Coat Polysaccharide Biosynthesis Protein SpsA, Chain A"/>
    <property type="match status" value="1"/>
</dbReference>
<evidence type="ECO:0000256" key="2">
    <source>
        <dbReference type="ARBA" id="ARBA00022676"/>
    </source>
</evidence>
<evidence type="ECO:0000256" key="1">
    <source>
        <dbReference type="ARBA" id="ARBA00006739"/>
    </source>
</evidence>
<gene>
    <name evidence="6" type="ORF">SERLADRAFT_449698</name>
</gene>
<organism>
    <name type="scientific">Serpula lacrymans var. lacrymans (strain S7.9)</name>
    <name type="common">Dry rot fungus</name>
    <dbReference type="NCBI Taxonomy" id="578457"/>
    <lineage>
        <taxon>Eukaryota</taxon>
        <taxon>Fungi</taxon>
        <taxon>Dikarya</taxon>
        <taxon>Basidiomycota</taxon>
        <taxon>Agaricomycotina</taxon>
        <taxon>Agaricomycetes</taxon>
        <taxon>Agaricomycetidae</taxon>
        <taxon>Boletales</taxon>
        <taxon>Coniophorineae</taxon>
        <taxon>Serpulaceae</taxon>
        <taxon>Serpula</taxon>
    </lineage>
</organism>
<name>F8NWA3_SERL9</name>
<dbReference type="GO" id="GO:0016757">
    <property type="term" value="F:glycosyltransferase activity"/>
    <property type="evidence" value="ECO:0007669"/>
    <property type="project" value="UniProtKB-KW"/>
</dbReference>
<dbReference type="SUPFAM" id="SSF53448">
    <property type="entry name" value="Nucleotide-diphospho-sugar transferases"/>
    <property type="match status" value="1"/>
</dbReference>
<dbReference type="Gene3D" id="3.40.50.720">
    <property type="entry name" value="NAD(P)-binding Rossmann-like Domain"/>
    <property type="match status" value="1"/>
</dbReference>
<dbReference type="KEGG" id="sla:SERLADRAFT_449698"/>
<dbReference type="GeneID" id="18816576"/>
<dbReference type="InterPro" id="IPR001509">
    <property type="entry name" value="Epimerase_deHydtase"/>
</dbReference>
<comment type="similarity">
    <text evidence="1">Belongs to the glycosyltransferase 2 family.</text>
</comment>
<dbReference type="OrthoDB" id="331544at2759"/>
<dbReference type="SUPFAM" id="SSF51735">
    <property type="entry name" value="NAD(P)-binding Rossmann-fold domains"/>
    <property type="match status" value="1"/>
</dbReference>
<protein>
    <submittedName>
        <fullName evidence="6">Glycosyltransferase family 2 protein</fullName>
    </submittedName>
</protein>
<dbReference type="Pfam" id="PF00535">
    <property type="entry name" value="Glycos_transf_2"/>
    <property type="match status" value="1"/>
</dbReference>
<reference evidence="6" key="1">
    <citation type="submission" date="2011-04" db="EMBL/GenBank/DDBJ databases">
        <title>Evolution of plant cell wall degrading machinery underlies the functional diversity of forest fungi.</title>
        <authorList>
            <consortium name="US DOE Joint Genome Institute (JGI-PGF)"/>
            <person name="Eastwood D.C."/>
            <person name="Floudas D."/>
            <person name="Binder M."/>
            <person name="Majcherczyk A."/>
            <person name="Schneider P."/>
            <person name="Aerts A."/>
            <person name="Asiegbu F.O."/>
            <person name="Baker S.E."/>
            <person name="Barry K."/>
            <person name="Bendiksby M."/>
            <person name="Blumentritt M."/>
            <person name="Coutinho P.M."/>
            <person name="Cullen D."/>
            <person name="Cullen D."/>
            <person name="Gathman A."/>
            <person name="Goodell B."/>
            <person name="Henrissat B."/>
            <person name="Ihrmark K."/>
            <person name="Kauserud H."/>
            <person name="Kohler A."/>
            <person name="LaButti K."/>
            <person name="Lapidus A."/>
            <person name="Lavin J.L."/>
            <person name="Lee Y.-H."/>
            <person name="Lindquist E."/>
            <person name="Lilly W."/>
            <person name="Lucas S."/>
            <person name="Morin E."/>
            <person name="Murat C."/>
            <person name="Oguiza J.A."/>
            <person name="Park J."/>
            <person name="Pisabarro A.G."/>
            <person name="Riley R."/>
            <person name="Rosling A."/>
            <person name="Salamov A."/>
            <person name="Schmidt O."/>
            <person name="Schmutz J."/>
            <person name="Skrede I."/>
            <person name="Stenlid J."/>
            <person name="Wiebenga A."/>
            <person name="Xie X."/>
            <person name="Kues U."/>
            <person name="Hibbett D.S."/>
            <person name="Hoffmeister D."/>
            <person name="Hogberg N."/>
            <person name="Martin F."/>
            <person name="Grigoriev I.V."/>
            <person name="Watkinson S.C."/>
        </authorList>
    </citation>
    <scope>NUCLEOTIDE SEQUENCE</scope>
    <source>
        <strain evidence="6">S7.9</strain>
    </source>
</reference>
<dbReference type="RefSeq" id="XP_007319001.1">
    <property type="nucleotide sequence ID" value="XM_007318939.1"/>
</dbReference>
<evidence type="ECO:0000313" key="6">
    <source>
        <dbReference type="EMBL" id="EGO24982.1"/>
    </source>
</evidence>
<keyword evidence="2" id="KW-0328">Glycosyltransferase</keyword>
<dbReference type="Proteomes" id="UP000008064">
    <property type="component" value="Unassembled WGS sequence"/>
</dbReference>